<dbReference type="GO" id="GO:0004674">
    <property type="term" value="F:protein serine/threonine kinase activity"/>
    <property type="evidence" value="ECO:0007669"/>
    <property type="project" value="UniProtKB-KW"/>
</dbReference>
<evidence type="ECO:0000256" key="1">
    <source>
        <dbReference type="ARBA" id="ARBA00008874"/>
    </source>
</evidence>
<sequence>LKAGVMQEQHIATFIRATLSGLLYLHSNNKIHRDIKSSNILVGADGNVKLADFGVSARIGDTMSKRNTFVGTPYWMAPEVIRQSGYNCSADIWSLGITAMELAEGHPPRSNIHPMKVLFQIPRDPPPELDETKCKYSRDFKDFINQCLKKDPEERPSAKDLLRHRFIKNAARTNILIELVERFHFYEANNQNSDEEDNVSQDSHHDRGNDATVTSWSYDTVQATIKQRPTIEPVVDDEAEFEWDDATIKKGSMVVNHDKRSPLMGVQVARDMMAMESVDSLQMLQPILSKMIAKESDAAIRLTLAELMHGFEKLDRQSPRALGEIVDTIRRPPQPSTPTTQTTKDAHGSNSVSQFLLSRWRKTSATPYGDE</sequence>
<organism evidence="11 12">
    <name type="scientific">Sphaeroforma arctica JP610</name>
    <dbReference type="NCBI Taxonomy" id="667725"/>
    <lineage>
        <taxon>Eukaryota</taxon>
        <taxon>Ichthyosporea</taxon>
        <taxon>Ichthyophonida</taxon>
        <taxon>Sphaeroforma</taxon>
    </lineage>
</organism>
<keyword evidence="5 11" id="KW-0418">Kinase</keyword>
<feature type="domain" description="Protein kinase" evidence="10">
    <location>
        <begin position="1"/>
        <end position="167"/>
    </location>
</feature>
<dbReference type="Pfam" id="PF00069">
    <property type="entry name" value="Pkinase"/>
    <property type="match status" value="1"/>
</dbReference>
<dbReference type="GeneID" id="25913066"/>
<evidence type="ECO:0000259" key="10">
    <source>
        <dbReference type="PROSITE" id="PS50011"/>
    </source>
</evidence>
<evidence type="ECO:0000256" key="6">
    <source>
        <dbReference type="ARBA" id="ARBA00022840"/>
    </source>
</evidence>
<evidence type="ECO:0000256" key="7">
    <source>
        <dbReference type="ARBA" id="ARBA00047899"/>
    </source>
</evidence>
<dbReference type="EMBL" id="KQ243995">
    <property type="protein sequence ID" value="KNC74902.1"/>
    <property type="molecule type" value="Genomic_DNA"/>
</dbReference>
<gene>
    <name evidence="11" type="ORF">SARC_12562</name>
</gene>
<dbReference type="Gene3D" id="1.10.510.10">
    <property type="entry name" value="Transferase(Phosphotransferase) domain 1"/>
    <property type="match status" value="1"/>
</dbReference>
<dbReference type="GO" id="GO:0005524">
    <property type="term" value="F:ATP binding"/>
    <property type="evidence" value="ECO:0007669"/>
    <property type="project" value="UniProtKB-KW"/>
</dbReference>
<feature type="non-terminal residue" evidence="11">
    <location>
        <position position="1"/>
    </location>
</feature>
<dbReference type="InterPro" id="IPR011009">
    <property type="entry name" value="Kinase-like_dom_sf"/>
</dbReference>
<dbReference type="FunFam" id="1.10.510.10:FF:000421">
    <property type="entry name" value="Serine/threonine-protein kinase PAK 6"/>
    <property type="match status" value="1"/>
</dbReference>
<dbReference type="OrthoDB" id="248923at2759"/>
<evidence type="ECO:0000256" key="8">
    <source>
        <dbReference type="ARBA" id="ARBA00048679"/>
    </source>
</evidence>
<dbReference type="SUPFAM" id="SSF56112">
    <property type="entry name" value="Protein kinase-like (PK-like)"/>
    <property type="match status" value="1"/>
</dbReference>
<keyword evidence="3" id="KW-0808">Transferase</keyword>
<evidence type="ECO:0000313" key="12">
    <source>
        <dbReference type="Proteomes" id="UP000054560"/>
    </source>
</evidence>
<dbReference type="InterPro" id="IPR050629">
    <property type="entry name" value="STE20/SPS1-PAK"/>
</dbReference>
<dbReference type="Proteomes" id="UP000054560">
    <property type="component" value="Unassembled WGS sequence"/>
</dbReference>
<reference evidence="11 12" key="1">
    <citation type="submission" date="2011-02" db="EMBL/GenBank/DDBJ databases">
        <title>The Genome Sequence of Sphaeroforma arctica JP610.</title>
        <authorList>
            <consortium name="The Broad Institute Genome Sequencing Platform"/>
            <person name="Russ C."/>
            <person name="Cuomo C."/>
            <person name="Young S.K."/>
            <person name="Zeng Q."/>
            <person name="Gargeya S."/>
            <person name="Alvarado L."/>
            <person name="Berlin A."/>
            <person name="Chapman S.B."/>
            <person name="Chen Z."/>
            <person name="Freedman E."/>
            <person name="Gellesch M."/>
            <person name="Goldberg J."/>
            <person name="Griggs A."/>
            <person name="Gujja S."/>
            <person name="Heilman E."/>
            <person name="Heiman D."/>
            <person name="Howarth C."/>
            <person name="Mehta T."/>
            <person name="Neiman D."/>
            <person name="Pearson M."/>
            <person name="Roberts A."/>
            <person name="Saif S."/>
            <person name="Shea T."/>
            <person name="Shenoy N."/>
            <person name="Sisk P."/>
            <person name="Stolte C."/>
            <person name="Sykes S."/>
            <person name="White J."/>
            <person name="Yandava C."/>
            <person name="Burger G."/>
            <person name="Gray M.W."/>
            <person name="Holland P.W.H."/>
            <person name="King N."/>
            <person name="Lang F.B.F."/>
            <person name="Roger A.J."/>
            <person name="Ruiz-Trillo I."/>
            <person name="Haas B."/>
            <person name="Nusbaum C."/>
            <person name="Birren B."/>
        </authorList>
    </citation>
    <scope>NUCLEOTIDE SEQUENCE [LARGE SCALE GENOMIC DNA]</scope>
    <source>
        <strain evidence="11 12">JP610</strain>
    </source>
</reference>
<feature type="region of interest" description="Disordered" evidence="9">
    <location>
        <begin position="192"/>
        <end position="212"/>
    </location>
</feature>
<evidence type="ECO:0000313" key="11">
    <source>
        <dbReference type="EMBL" id="KNC74902.1"/>
    </source>
</evidence>
<proteinExistence type="inferred from homology"/>
<keyword evidence="12" id="KW-1185">Reference proteome</keyword>
<accession>A0A0L0FDP9</accession>
<evidence type="ECO:0000256" key="3">
    <source>
        <dbReference type="ARBA" id="ARBA00022679"/>
    </source>
</evidence>
<protein>
    <submittedName>
        <fullName evidence="11">STE/STE20/YSK protein kinase</fullName>
    </submittedName>
</protein>
<dbReference type="PROSITE" id="PS50011">
    <property type="entry name" value="PROTEIN_KINASE_DOM"/>
    <property type="match status" value="1"/>
</dbReference>
<feature type="region of interest" description="Disordered" evidence="9">
    <location>
        <begin position="325"/>
        <end position="371"/>
    </location>
</feature>
<dbReference type="PANTHER" id="PTHR48012">
    <property type="entry name" value="STERILE20-LIKE KINASE, ISOFORM B-RELATED"/>
    <property type="match status" value="1"/>
</dbReference>
<comment type="catalytic activity">
    <reaction evidence="8">
        <text>L-seryl-[protein] + ATP = O-phospho-L-seryl-[protein] + ADP + H(+)</text>
        <dbReference type="Rhea" id="RHEA:17989"/>
        <dbReference type="Rhea" id="RHEA-COMP:9863"/>
        <dbReference type="Rhea" id="RHEA-COMP:11604"/>
        <dbReference type="ChEBI" id="CHEBI:15378"/>
        <dbReference type="ChEBI" id="CHEBI:29999"/>
        <dbReference type="ChEBI" id="CHEBI:30616"/>
        <dbReference type="ChEBI" id="CHEBI:83421"/>
        <dbReference type="ChEBI" id="CHEBI:456216"/>
        <dbReference type="EC" id="2.7.11.1"/>
    </reaction>
</comment>
<evidence type="ECO:0000256" key="2">
    <source>
        <dbReference type="ARBA" id="ARBA00022527"/>
    </source>
</evidence>
<evidence type="ECO:0000256" key="9">
    <source>
        <dbReference type="SAM" id="MobiDB-lite"/>
    </source>
</evidence>
<dbReference type="InterPro" id="IPR000719">
    <property type="entry name" value="Prot_kinase_dom"/>
</dbReference>
<dbReference type="AlphaFoldDB" id="A0A0L0FDP9"/>
<comment type="catalytic activity">
    <reaction evidence="7">
        <text>L-threonyl-[protein] + ATP = O-phospho-L-threonyl-[protein] + ADP + H(+)</text>
        <dbReference type="Rhea" id="RHEA:46608"/>
        <dbReference type="Rhea" id="RHEA-COMP:11060"/>
        <dbReference type="Rhea" id="RHEA-COMP:11605"/>
        <dbReference type="ChEBI" id="CHEBI:15378"/>
        <dbReference type="ChEBI" id="CHEBI:30013"/>
        <dbReference type="ChEBI" id="CHEBI:30616"/>
        <dbReference type="ChEBI" id="CHEBI:61977"/>
        <dbReference type="ChEBI" id="CHEBI:456216"/>
        <dbReference type="EC" id="2.7.11.1"/>
    </reaction>
</comment>
<dbReference type="eggNOG" id="KOG0201">
    <property type="taxonomic scope" value="Eukaryota"/>
</dbReference>
<dbReference type="PANTHER" id="PTHR48012:SF10">
    <property type="entry name" value="FI20177P1"/>
    <property type="match status" value="1"/>
</dbReference>
<keyword evidence="2" id="KW-0723">Serine/threonine-protein kinase</keyword>
<name>A0A0L0FDP9_9EUKA</name>
<comment type="similarity">
    <text evidence="1">Belongs to the protein kinase superfamily. STE Ser/Thr protein kinase family. STE20 subfamily.</text>
</comment>
<dbReference type="RefSeq" id="XP_014148804.1">
    <property type="nucleotide sequence ID" value="XM_014293329.1"/>
</dbReference>
<evidence type="ECO:0000256" key="4">
    <source>
        <dbReference type="ARBA" id="ARBA00022741"/>
    </source>
</evidence>
<keyword evidence="6" id="KW-0067">ATP-binding</keyword>
<dbReference type="SMART" id="SM00220">
    <property type="entry name" value="S_TKc"/>
    <property type="match status" value="1"/>
</dbReference>
<dbReference type="STRING" id="667725.A0A0L0FDP9"/>
<dbReference type="GO" id="GO:0005737">
    <property type="term" value="C:cytoplasm"/>
    <property type="evidence" value="ECO:0007669"/>
    <property type="project" value="TreeGrafter"/>
</dbReference>
<keyword evidence="4" id="KW-0547">Nucleotide-binding</keyword>
<evidence type="ECO:0000256" key="5">
    <source>
        <dbReference type="ARBA" id="ARBA00022777"/>
    </source>
</evidence>